<accession>A0ABR2DE69</accession>
<sequence length="154" mass="17194">MKVTLSFGNFTAQRRIQQEREHDDERRRQPSQQDVQPRLPADGADLAARTQQNGLHTHRFSRAPGNDVQRPPSRIQLQPGPREHAVSRRFYPVRECPIVSTATGIFHVPDFAAPNLVPTVGVAPVSGEPVTEWSVFLPPTVNSTVLFVNVADEK</sequence>
<feature type="region of interest" description="Disordered" evidence="1">
    <location>
        <begin position="1"/>
        <end position="84"/>
    </location>
</feature>
<dbReference type="Proteomes" id="UP001472677">
    <property type="component" value="Unassembled WGS sequence"/>
</dbReference>
<evidence type="ECO:0000256" key="1">
    <source>
        <dbReference type="SAM" id="MobiDB-lite"/>
    </source>
</evidence>
<gene>
    <name evidence="2" type="ORF">V6N12_043368</name>
</gene>
<proteinExistence type="predicted"/>
<organism evidence="2 3">
    <name type="scientific">Hibiscus sabdariffa</name>
    <name type="common">roselle</name>
    <dbReference type="NCBI Taxonomy" id="183260"/>
    <lineage>
        <taxon>Eukaryota</taxon>
        <taxon>Viridiplantae</taxon>
        <taxon>Streptophyta</taxon>
        <taxon>Embryophyta</taxon>
        <taxon>Tracheophyta</taxon>
        <taxon>Spermatophyta</taxon>
        <taxon>Magnoliopsida</taxon>
        <taxon>eudicotyledons</taxon>
        <taxon>Gunneridae</taxon>
        <taxon>Pentapetalae</taxon>
        <taxon>rosids</taxon>
        <taxon>malvids</taxon>
        <taxon>Malvales</taxon>
        <taxon>Malvaceae</taxon>
        <taxon>Malvoideae</taxon>
        <taxon>Hibiscus</taxon>
    </lineage>
</organism>
<protein>
    <submittedName>
        <fullName evidence="2">Uncharacterized protein</fullName>
    </submittedName>
</protein>
<comment type="caution">
    <text evidence="2">The sequence shown here is derived from an EMBL/GenBank/DDBJ whole genome shotgun (WGS) entry which is preliminary data.</text>
</comment>
<feature type="compositionally biased region" description="Basic and acidic residues" evidence="1">
    <location>
        <begin position="16"/>
        <end position="28"/>
    </location>
</feature>
<reference evidence="2 3" key="1">
    <citation type="journal article" date="2024" name="G3 (Bethesda)">
        <title>Genome assembly of Hibiscus sabdariffa L. provides insights into metabolisms of medicinal natural products.</title>
        <authorList>
            <person name="Kim T."/>
        </authorList>
    </citation>
    <scope>NUCLEOTIDE SEQUENCE [LARGE SCALE GENOMIC DNA]</scope>
    <source>
        <strain evidence="2">TK-2024</strain>
        <tissue evidence="2">Old leaves</tissue>
    </source>
</reference>
<keyword evidence="3" id="KW-1185">Reference proteome</keyword>
<evidence type="ECO:0000313" key="3">
    <source>
        <dbReference type="Proteomes" id="UP001472677"/>
    </source>
</evidence>
<feature type="compositionally biased region" description="Polar residues" evidence="1">
    <location>
        <begin position="1"/>
        <end position="12"/>
    </location>
</feature>
<name>A0ABR2DE69_9ROSI</name>
<dbReference type="EMBL" id="JBBPBM010000028">
    <property type="protein sequence ID" value="KAK8537195.1"/>
    <property type="molecule type" value="Genomic_DNA"/>
</dbReference>
<evidence type="ECO:0000313" key="2">
    <source>
        <dbReference type="EMBL" id="KAK8537195.1"/>
    </source>
</evidence>